<dbReference type="GO" id="GO:0005737">
    <property type="term" value="C:cytoplasm"/>
    <property type="evidence" value="ECO:0007669"/>
    <property type="project" value="TreeGrafter"/>
</dbReference>
<dbReference type="InterPro" id="IPR029000">
    <property type="entry name" value="Cyclophilin-like_dom_sf"/>
</dbReference>
<proteinExistence type="predicted"/>
<sequence>MGPRRVAVAVTVVGLLRDPAFHVAKCVAELCLTCSAAYDKPFNTALSVQLGKKRAANLTGFRSLFMRSSAVQRMHSTQPTMGCTKLTFMPSLPALKLKFPSKFADPVIQPLVEFAWHEYLQEKKKELRGEVWAYASSVMCFVGGQLLGDEKELLKWSHHEWDYCDFKPEALYQAIAEDFYTKYLKNSQASSTVLREEYKRDIEVLERVQRRATKLVKGLEHKSYEERLRELGLFSLEKRRLRGDLIALYNYLKGGCRAVGVGLFSQVTSDRTRGNGLKLHQGRFRLDIRKFYFTERVVQHWNRLPREVVESPSLEVFKRHLDEHMFVYLEIAIEEQPVGRLLFELFSDACPRTCENFRALCAGGATSSRDGRELTYKNSLFHRLVKNGWIQGGDIITGKGDEGESIYGPTFEDESFSVRHKGRGVLGMANKGRHSNGSQFYITLQPAPYLDKKYVAFGQLIEGTEVLQRLEAVPTYNERPTVACKIINCGAFEP</sequence>
<dbReference type="FunFam" id="2.40.100.10:FF:000048">
    <property type="entry name" value="Peptidyl-prolyl cis-trans isomerase"/>
    <property type="match status" value="1"/>
</dbReference>
<feature type="domain" description="PPIase cyclophilin-type" evidence="1">
    <location>
        <begin position="328"/>
        <end position="491"/>
    </location>
</feature>
<dbReference type="PROSITE" id="PS50072">
    <property type="entry name" value="CSA_PPIASE_2"/>
    <property type="match status" value="1"/>
</dbReference>
<dbReference type="AlphaFoldDB" id="A0AAN7SAA9"/>
<dbReference type="PANTHER" id="PTHR11071">
    <property type="entry name" value="PEPTIDYL-PROLYL CIS-TRANS ISOMERASE"/>
    <property type="match status" value="1"/>
</dbReference>
<name>A0AAN7SAA9_MYCAM</name>
<dbReference type="InterPro" id="IPR002130">
    <property type="entry name" value="Cyclophilin-type_PPIase_dom"/>
</dbReference>
<dbReference type="GO" id="GO:0003755">
    <property type="term" value="F:peptidyl-prolyl cis-trans isomerase activity"/>
    <property type="evidence" value="ECO:0007669"/>
    <property type="project" value="InterPro"/>
</dbReference>
<organism evidence="2 3">
    <name type="scientific">Mycteria americana</name>
    <name type="common">Wood stork</name>
    <dbReference type="NCBI Taxonomy" id="33587"/>
    <lineage>
        <taxon>Eukaryota</taxon>
        <taxon>Metazoa</taxon>
        <taxon>Chordata</taxon>
        <taxon>Craniata</taxon>
        <taxon>Vertebrata</taxon>
        <taxon>Euteleostomi</taxon>
        <taxon>Archelosauria</taxon>
        <taxon>Archosauria</taxon>
        <taxon>Dinosauria</taxon>
        <taxon>Saurischia</taxon>
        <taxon>Theropoda</taxon>
        <taxon>Coelurosauria</taxon>
        <taxon>Aves</taxon>
        <taxon>Neognathae</taxon>
        <taxon>Neoaves</taxon>
        <taxon>Aequornithes</taxon>
        <taxon>Ciconiiformes</taxon>
        <taxon>Ciconiidae</taxon>
        <taxon>Mycteria</taxon>
    </lineage>
</organism>
<dbReference type="SUPFAM" id="SSF50891">
    <property type="entry name" value="Cyclophilin-like"/>
    <property type="match status" value="1"/>
</dbReference>
<dbReference type="Gene3D" id="2.40.100.10">
    <property type="entry name" value="Cyclophilin-like"/>
    <property type="match status" value="1"/>
</dbReference>
<dbReference type="PRINTS" id="PR00153">
    <property type="entry name" value="CSAPPISMRASE"/>
</dbReference>
<gene>
    <name evidence="2" type="ORF">QYF61_013676</name>
</gene>
<protein>
    <recommendedName>
        <fullName evidence="1">PPIase cyclophilin-type domain-containing protein</fullName>
    </recommendedName>
</protein>
<keyword evidence="3" id="KW-1185">Reference proteome</keyword>
<comment type="caution">
    <text evidence="2">The sequence shown here is derived from an EMBL/GenBank/DDBJ whole genome shotgun (WGS) entry which is preliminary data.</text>
</comment>
<dbReference type="Pfam" id="PF00160">
    <property type="entry name" value="Pro_isomerase"/>
    <property type="match status" value="1"/>
</dbReference>
<dbReference type="Proteomes" id="UP001333110">
    <property type="component" value="Unassembled WGS sequence"/>
</dbReference>
<dbReference type="PANTHER" id="PTHR11071:SF561">
    <property type="entry name" value="PEPTIDYL-PROLYL CIS-TRANS ISOMERASE D-RELATED"/>
    <property type="match status" value="1"/>
</dbReference>
<evidence type="ECO:0000313" key="3">
    <source>
        <dbReference type="Proteomes" id="UP001333110"/>
    </source>
</evidence>
<reference evidence="2 3" key="1">
    <citation type="journal article" date="2023" name="J. Hered.">
        <title>Chromosome-level genome of the wood stork (Mycteria americana) provides insight into avian chromosome evolution.</title>
        <authorList>
            <person name="Flamio R. Jr."/>
            <person name="Ramstad K.M."/>
        </authorList>
    </citation>
    <scope>NUCLEOTIDE SEQUENCE [LARGE SCALE GENOMIC DNA]</scope>
    <source>
        <strain evidence="2">JAX WOST 10</strain>
    </source>
</reference>
<evidence type="ECO:0000313" key="2">
    <source>
        <dbReference type="EMBL" id="KAK4824341.1"/>
    </source>
</evidence>
<evidence type="ECO:0000259" key="1">
    <source>
        <dbReference type="PROSITE" id="PS50072"/>
    </source>
</evidence>
<dbReference type="EMBL" id="JAUNZN010000003">
    <property type="protein sequence ID" value="KAK4824341.1"/>
    <property type="molecule type" value="Genomic_DNA"/>
</dbReference>
<accession>A0AAN7SAA9</accession>